<dbReference type="EMBL" id="CP002583">
    <property type="protein sequence ID" value="ADZ92776.1"/>
    <property type="molecule type" value="Genomic_DNA"/>
</dbReference>
<protein>
    <recommendedName>
        <fullName evidence="1">DUF218 domain-containing protein</fullName>
    </recommendedName>
</protein>
<gene>
    <name evidence="2" type="ordered locus">Marme_3563</name>
</gene>
<reference evidence="2 3" key="1">
    <citation type="journal article" date="2012" name="Stand. Genomic Sci.">
        <title>Complete genome sequence of the melanogenic marine bacterium Marinomonas mediterranea type strain (MMB-1(T)).</title>
        <authorList>
            <person name="Lucas-Elio P."/>
            <person name="Goodwin L."/>
            <person name="Woyke T."/>
            <person name="Pitluck S."/>
            <person name="Nolan M."/>
            <person name="Kyrpides N.C."/>
            <person name="Detter J.C."/>
            <person name="Copeland A."/>
            <person name="Teshima H."/>
            <person name="Bruce D."/>
            <person name="Detter C."/>
            <person name="Tapia R."/>
            <person name="Han S."/>
            <person name="Land M.L."/>
            <person name="Ivanova N."/>
            <person name="Mikhailova N."/>
            <person name="Johnston A.W."/>
            <person name="Sanchez-Amat A."/>
        </authorList>
    </citation>
    <scope>NUCLEOTIDE SEQUENCE [LARGE SCALE GENOMIC DNA]</scope>
    <source>
        <strain evidence="3">ATCC 700492 / JCM 21426 / NBRC 103028 / MMB-1</strain>
    </source>
</reference>
<dbReference type="OrthoDB" id="9809813at2"/>
<dbReference type="InterPro" id="IPR051599">
    <property type="entry name" value="Cell_Envelope_Assoc"/>
</dbReference>
<keyword evidence="3" id="KW-1185">Reference proteome</keyword>
<dbReference type="PANTHER" id="PTHR30336">
    <property type="entry name" value="INNER MEMBRANE PROTEIN, PROBABLE PERMEASE"/>
    <property type="match status" value="1"/>
</dbReference>
<dbReference type="PANTHER" id="PTHR30336:SF4">
    <property type="entry name" value="ENVELOPE BIOGENESIS FACTOR ELYC"/>
    <property type="match status" value="1"/>
</dbReference>
<dbReference type="Proteomes" id="UP000001062">
    <property type="component" value="Chromosome"/>
</dbReference>
<dbReference type="GO" id="GO:0043164">
    <property type="term" value="P:Gram-negative-bacterium-type cell wall biogenesis"/>
    <property type="evidence" value="ECO:0007669"/>
    <property type="project" value="TreeGrafter"/>
</dbReference>
<proteinExistence type="predicted"/>
<evidence type="ECO:0000313" key="2">
    <source>
        <dbReference type="EMBL" id="ADZ92776.1"/>
    </source>
</evidence>
<dbReference type="GO" id="GO:0005886">
    <property type="term" value="C:plasma membrane"/>
    <property type="evidence" value="ECO:0007669"/>
    <property type="project" value="TreeGrafter"/>
</dbReference>
<accession>F2JUF7</accession>
<dbReference type="KEGG" id="mme:Marme_3563"/>
<evidence type="ECO:0000259" key="1">
    <source>
        <dbReference type="Pfam" id="PF02698"/>
    </source>
</evidence>
<dbReference type="PATRIC" id="fig|717774.3.peg.3671"/>
<dbReference type="CDD" id="cd06259">
    <property type="entry name" value="YdcF-like"/>
    <property type="match status" value="1"/>
</dbReference>
<evidence type="ECO:0000313" key="3">
    <source>
        <dbReference type="Proteomes" id="UP000001062"/>
    </source>
</evidence>
<organism evidence="2 3">
    <name type="scientific">Marinomonas mediterranea (strain ATCC 700492 / JCM 21426 / NBRC 103028 / MMB-1)</name>
    <dbReference type="NCBI Taxonomy" id="717774"/>
    <lineage>
        <taxon>Bacteria</taxon>
        <taxon>Pseudomonadati</taxon>
        <taxon>Pseudomonadota</taxon>
        <taxon>Gammaproteobacteria</taxon>
        <taxon>Oceanospirillales</taxon>
        <taxon>Oceanospirillaceae</taxon>
        <taxon>Marinomonas</taxon>
    </lineage>
</organism>
<dbReference type="InterPro" id="IPR003848">
    <property type="entry name" value="DUF218"/>
</dbReference>
<dbReference type="Pfam" id="PF02698">
    <property type="entry name" value="DUF218"/>
    <property type="match status" value="1"/>
</dbReference>
<dbReference type="AlphaFoldDB" id="F2JUF7"/>
<dbReference type="InterPro" id="IPR014729">
    <property type="entry name" value="Rossmann-like_a/b/a_fold"/>
</dbReference>
<sequence length="255" mass="28368">MILFYIKKFIGMILMPIPLTLLTLTLALCLLSRFPKLSKCLIILSILLLGLTSWSPVANRLIATVESEYSVFDIAQPVDVVIVLGSGHNEYVNMPAVMQLGRSAIFRLEEGLRILRANPSARLFVSGYGAGGKTPHAEILKQAAIELGIAPTRIITFPLAKDTEDEARMMASFLKDDKERTNNRIALVTEASHLKRAMRFYRNEDINTLPAPAFKLGASESDLRITAAAAYKSQRAFYEWLGLTWQAIKSQILNN</sequence>
<dbReference type="Gene3D" id="3.40.50.620">
    <property type="entry name" value="HUPs"/>
    <property type="match status" value="1"/>
</dbReference>
<dbReference type="eggNOG" id="COG1434">
    <property type="taxonomic scope" value="Bacteria"/>
</dbReference>
<dbReference type="GO" id="GO:0000270">
    <property type="term" value="P:peptidoglycan metabolic process"/>
    <property type="evidence" value="ECO:0007669"/>
    <property type="project" value="TreeGrafter"/>
</dbReference>
<dbReference type="STRING" id="717774.Marme_3563"/>
<dbReference type="HOGENOM" id="CLU_053514_0_1_6"/>
<feature type="domain" description="DUF218" evidence="1">
    <location>
        <begin position="79"/>
        <end position="242"/>
    </location>
</feature>
<name>F2JUF7_MARM1</name>